<dbReference type="InterPro" id="IPR029060">
    <property type="entry name" value="PIN-like_dom_sf"/>
</dbReference>
<sequence length="231" mass="25999">MRITRAKQYRRRLRFFRIVYGVQAPYKVLLDGNFIHACLAHKVEMGERIQAVLQGEKYKLLVPKTAIDELRALGEKFQAAAAFATRSCQTITEHAPGKGSPAEQIEALISSDNPHRYIVASQDEELRAKLRNVAGCPLLYLSKTVLLMEQASGKTKAAFEALERRKTGVTEEETAIVEQLRQEERQKRAAEAAAKPAKRIKRAPTAPNPLSCLPKKNAKAKQQDKPKRKRK</sequence>
<protein>
    <submittedName>
        <fullName evidence="8">Fcf1-domain-containing protein</fullName>
    </submittedName>
</protein>
<dbReference type="SUPFAM" id="SSF88723">
    <property type="entry name" value="PIN domain-like"/>
    <property type="match status" value="1"/>
</dbReference>
<dbReference type="EMBL" id="JAFCMP010000268">
    <property type="protein sequence ID" value="KAG5182081.1"/>
    <property type="molecule type" value="Genomic_DNA"/>
</dbReference>
<comment type="function">
    <text evidence="5">Involved in rRNA-processing and ribosome biogenesis.</text>
</comment>
<dbReference type="OrthoDB" id="25675at2759"/>
<keyword evidence="9" id="KW-1185">Reference proteome</keyword>
<feature type="non-terminal residue" evidence="8">
    <location>
        <position position="1"/>
    </location>
</feature>
<dbReference type="GO" id="GO:0006364">
    <property type="term" value="P:rRNA processing"/>
    <property type="evidence" value="ECO:0007669"/>
    <property type="project" value="UniProtKB-KW"/>
</dbReference>
<dbReference type="FunFam" id="3.40.50.1010:FF:000006">
    <property type="entry name" value="rRNA-processing protein UTP23 homolog"/>
    <property type="match status" value="1"/>
</dbReference>
<keyword evidence="4" id="KW-0539">Nucleus</keyword>
<dbReference type="AlphaFoldDB" id="A0A836CFL8"/>
<comment type="subcellular location">
    <subcellularLocation>
        <location evidence="1">Nucleus</location>
        <location evidence="1">Nucleolus</location>
    </subcellularLocation>
</comment>
<dbReference type="Pfam" id="PF04900">
    <property type="entry name" value="Fcf1"/>
    <property type="match status" value="1"/>
</dbReference>
<reference evidence="8" key="1">
    <citation type="submission" date="2021-02" db="EMBL/GenBank/DDBJ databases">
        <title>First Annotated Genome of the Yellow-green Alga Tribonema minus.</title>
        <authorList>
            <person name="Mahan K.M."/>
        </authorList>
    </citation>
    <scope>NUCLEOTIDE SEQUENCE</scope>
    <source>
        <strain evidence="8">UTEX B ZZ1240</strain>
    </source>
</reference>
<keyword evidence="3" id="KW-0698">rRNA processing</keyword>
<evidence type="ECO:0000256" key="5">
    <source>
        <dbReference type="ARBA" id="ARBA00037300"/>
    </source>
</evidence>
<proteinExistence type="inferred from homology"/>
<evidence type="ECO:0000256" key="2">
    <source>
        <dbReference type="ARBA" id="ARBA00022517"/>
    </source>
</evidence>
<evidence type="ECO:0000256" key="6">
    <source>
        <dbReference type="ARBA" id="ARBA00038503"/>
    </source>
</evidence>
<evidence type="ECO:0000313" key="8">
    <source>
        <dbReference type="EMBL" id="KAG5182081.1"/>
    </source>
</evidence>
<dbReference type="CDD" id="cd08553">
    <property type="entry name" value="PIN_Fcf1-like"/>
    <property type="match status" value="1"/>
</dbReference>
<dbReference type="Gene3D" id="3.40.50.1010">
    <property type="entry name" value="5'-nuclease"/>
    <property type="match status" value="1"/>
</dbReference>
<evidence type="ECO:0000256" key="3">
    <source>
        <dbReference type="ARBA" id="ARBA00022552"/>
    </source>
</evidence>
<accession>A0A836CFL8</accession>
<dbReference type="InterPro" id="IPR006984">
    <property type="entry name" value="Fcf1/UTP23"/>
</dbReference>
<organism evidence="8 9">
    <name type="scientific">Tribonema minus</name>
    <dbReference type="NCBI Taxonomy" id="303371"/>
    <lineage>
        <taxon>Eukaryota</taxon>
        <taxon>Sar</taxon>
        <taxon>Stramenopiles</taxon>
        <taxon>Ochrophyta</taxon>
        <taxon>PX clade</taxon>
        <taxon>Xanthophyceae</taxon>
        <taxon>Tribonematales</taxon>
        <taxon>Tribonemataceae</taxon>
        <taxon>Tribonema</taxon>
    </lineage>
</organism>
<evidence type="ECO:0000256" key="7">
    <source>
        <dbReference type="SAM" id="MobiDB-lite"/>
    </source>
</evidence>
<evidence type="ECO:0000256" key="1">
    <source>
        <dbReference type="ARBA" id="ARBA00004604"/>
    </source>
</evidence>
<dbReference type="GO" id="GO:0032040">
    <property type="term" value="C:small-subunit processome"/>
    <property type="evidence" value="ECO:0007669"/>
    <property type="project" value="InterPro"/>
</dbReference>
<name>A0A836CFL8_9STRA</name>
<comment type="similarity">
    <text evidence="6">Belongs to the UTP23/FCF1 family. UTP23 subfamily.</text>
</comment>
<evidence type="ECO:0000313" key="9">
    <source>
        <dbReference type="Proteomes" id="UP000664859"/>
    </source>
</evidence>
<gene>
    <name evidence="8" type="ORF">JKP88DRAFT_138918</name>
</gene>
<evidence type="ECO:0000256" key="4">
    <source>
        <dbReference type="ARBA" id="ARBA00023242"/>
    </source>
</evidence>
<dbReference type="PANTHER" id="PTHR12416">
    <property type="entry name" value="RRNA-PROCESSING PROTEIN UTP23 HOMOLOG"/>
    <property type="match status" value="1"/>
</dbReference>
<dbReference type="Proteomes" id="UP000664859">
    <property type="component" value="Unassembled WGS sequence"/>
</dbReference>
<feature type="region of interest" description="Disordered" evidence="7">
    <location>
        <begin position="182"/>
        <end position="231"/>
    </location>
</feature>
<keyword evidence="2" id="KW-0690">Ribosome biogenesis</keyword>
<comment type="caution">
    <text evidence="8">The sequence shown here is derived from an EMBL/GenBank/DDBJ whole genome shotgun (WGS) entry which is preliminary data.</text>
</comment>